<organism evidence="3 4">
    <name type="scientific">Sediminibacillus albus</name>
    <dbReference type="NCBI Taxonomy" id="407036"/>
    <lineage>
        <taxon>Bacteria</taxon>
        <taxon>Bacillati</taxon>
        <taxon>Bacillota</taxon>
        <taxon>Bacilli</taxon>
        <taxon>Bacillales</taxon>
        <taxon>Bacillaceae</taxon>
        <taxon>Sediminibacillus</taxon>
    </lineage>
</organism>
<name>A0A1G8XDS1_9BACI</name>
<feature type="transmembrane region" description="Helical" evidence="1">
    <location>
        <begin position="124"/>
        <end position="146"/>
    </location>
</feature>
<dbReference type="PANTHER" id="PTHR14969:SF13">
    <property type="entry name" value="AT30094P"/>
    <property type="match status" value="1"/>
</dbReference>
<dbReference type="Pfam" id="PF01569">
    <property type="entry name" value="PAP2"/>
    <property type="match status" value="1"/>
</dbReference>
<keyword evidence="1" id="KW-0472">Membrane</keyword>
<dbReference type="PANTHER" id="PTHR14969">
    <property type="entry name" value="SPHINGOSINE-1-PHOSPHATE PHOSPHOHYDROLASE"/>
    <property type="match status" value="1"/>
</dbReference>
<dbReference type="Gene3D" id="1.20.144.10">
    <property type="entry name" value="Phosphatidic acid phosphatase type 2/haloperoxidase"/>
    <property type="match status" value="2"/>
</dbReference>
<protein>
    <submittedName>
        <fullName evidence="3">Undecaprenyl-diphosphatase</fullName>
    </submittedName>
</protein>
<feature type="domain" description="Phosphatidic acid phosphatase type 2/haloperoxidase" evidence="2">
    <location>
        <begin position="87"/>
        <end position="199"/>
    </location>
</feature>
<keyword evidence="4" id="KW-1185">Reference proteome</keyword>
<keyword evidence="1" id="KW-0812">Transmembrane</keyword>
<dbReference type="SUPFAM" id="SSF48317">
    <property type="entry name" value="Acid phosphatase/Vanadium-dependent haloperoxidase"/>
    <property type="match status" value="1"/>
</dbReference>
<evidence type="ECO:0000256" key="1">
    <source>
        <dbReference type="SAM" id="Phobius"/>
    </source>
</evidence>
<dbReference type="InterPro" id="IPR036938">
    <property type="entry name" value="PAP2/HPO_sf"/>
</dbReference>
<evidence type="ECO:0000259" key="2">
    <source>
        <dbReference type="SMART" id="SM00014"/>
    </source>
</evidence>
<reference evidence="3 4" key="1">
    <citation type="submission" date="2016-10" db="EMBL/GenBank/DDBJ databases">
        <authorList>
            <person name="de Groot N.N."/>
        </authorList>
    </citation>
    <scope>NUCLEOTIDE SEQUENCE [LARGE SCALE GENOMIC DNA]</scope>
    <source>
        <strain evidence="3 4">CGMCC 1.6502</strain>
    </source>
</reference>
<feature type="transmembrane region" description="Helical" evidence="1">
    <location>
        <begin position="84"/>
        <end position="104"/>
    </location>
</feature>
<gene>
    <name evidence="3" type="ORF">SAMN05216243_1300</name>
</gene>
<sequence length="218" mass="25170">MKKRSYFYVSFFLLAVLSGIYITIDVLFSAQPLLDKWTGPVVEGLDNTMIFFFFRWITELGSGSFITPFAIVMALVLLLFTRDWLAVIMFVTGTFLSYRINYWIKLLVERERPRVLAEAEGVGFSFPSGHAMGAMVTYGMLVYFLLKYIKSQKAALAINIFGFCLILLIGLSRYVIRVHYLTDVLGGYAFGFVYIVVWIGLYHFLQQLIKPKYRHLRL</sequence>
<feature type="transmembrane region" description="Helical" evidence="1">
    <location>
        <begin position="158"/>
        <end position="176"/>
    </location>
</feature>
<evidence type="ECO:0000313" key="3">
    <source>
        <dbReference type="EMBL" id="SDJ88556.1"/>
    </source>
</evidence>
<dbReference type="RefSeq" id="WP_093212119.1">
    <property type="nucleotide sequence ID" value="NZ_FNFL01000001.1"/>
</dbReference>
<dbReference type="InterPro" id="IPR000326">
    <property type="entry name" value="PAP2/HPO"/>
</dbReference>
<dbReference type="AlphaFoldDB" id="A0A1G8XDS1"/>
<dbReference type="CDD" id="cd03392">
    <property type="entry name" value="PAP2_like_2"/>
    <property type="match status" value="1"/>
</dbReference>
<feature type="transmembrane region" description="Helical" evidence="1">
    <location>
        <begin position="188"/>
        <end position="205"/>
    </location>
</feature>
<evidence type="ECO:0000313" key="4">
    <source>
        <dbReference type="Proteomes" id="UP000198694"/>
    </source>
</evidence>
<dbReference type="SMART" id="SM00014">
    <property type="entry name" value="acidPPc"/>
    <property type="match status" value="1"/>
</dbReference>
<feature type="transmembrane region" description="Helical" evidence="1">
    <location>
        <begin position="7"/>
        <end position="30"/>
    </location>
</feature>
<dbReference type="Proteomes" id="UP000198694">
    <property type="component" value="Unassembled WGS sequence"/>
</dbReference>
<dbReference type="EMBL" id="FNFL01000001">
    <property type="protein sequence ID" value="SDJ88556.1"/>
    <property type="molecule type" value="Genomic_DNA"/>
</dbReference>
<feature type="transmembrane region" description="Helical" evidence="1">
    <location>
        <begin position="50"/>
        <end position="77"/>
    </location>
</feature>
<accession>A0A1G8XDS1</accession>
<dbReference type="OrthoDB" id="9789113at2"/>
<proteinExistence type="predicted"/>
<keyword evidence="1" id="KW-1133">Transmembrane helix</keyword>
<dbReference type="STRING" id="407036.SAMN05216243_1300"/>